<feature type="compositionally biased region" description="Polar residues" evidence="1">
    <location>
        <begin position="7"/>
        <end position="22"/>
    </location>
</feature>
<dbReference type="RefSeq" id="WP_224313562.1">
    <property type="nucleotide sequence ID" value="NZ_JAIRBM010000009.1"/>
</dbReference>
<dbReference type="Proteomes" id="UP000704176">
    <property type="component" value="Unassembled WGS sequence"/>
</dbReference>
<evidence type="ECO:0000313" key="3">
    <source>
        <dbReference type="Proteomes" id="UP000704176"/>
    </source>
</evidence>
<reference evidence="2 3" key="1">
    <citation type="submission" date="2021-09" db="EMBL/GenBank/DDBJ databases">
        <title>The complete genome sequence of a new microorganism.</title>
        <authorList>
            <person name="Zi Z."/>
        </authorList>
    </citation>
    <scope>NUCLEOTIDE SEQUENCE [LARGE SCALE GENOMIC DNA]</scope>
    <source>
        <strain evidence="2 3">WGZ8</strain>
    </source>
</reference>
<name>A0ABS7VQ92_9HYPH</name>
<feature type="region of interest" description="Disordered" evidence="1">
    <location>
        <begin position="1"/>
        <end position="70"/>
    </location>
</feature>
<comment type="caution">
    <text evidence="2">The sequence shown here is derived from an EMBL/GenBank/DDBJ whole genome shotgun (WGS) entry which is preliminary data.</text>
</comment>
<dbReference type="EMBL" id="JAIRBM010000009">
    <property type="protein sequence ID" value="MBZ6077235.1"/>
    <property type="molecule type" value="Genomic_DNA"/>
</dbReference>
<proteinExistence type="predicted"/>
<accession>A0ABS7VQ92</accession>
<evidence type="ECO:0000256" key="1">
    <source>
        <dbReference type="SAM" id="MobiDB-lite"/>
    </source>
</evidence>
<evidence type="ECO:0000313" key="2">
    <source>
        <dbReference type="EMBL" id="MBZ6077235.1"/>
    </source>
</evidence>
<feature type="non-terminal residue" evidence="2">
    <location>
        <position position="1"/>
    </location>
</feature>
<protein>
    <submittedName>
        <fullName evidence="2">Uncharacterized protein</fullName>
    </submittedName>
</protein>
<gene>
    <name evidence="2" type="ORF">K9B37_13205</name>
</gene>
<keyword evidence="3" id="KW-1185">Reference proteome</keyword>
<sequence>AVVLTKSIEQSMSASSGCPSQTTRKDTAVHASLSHLHLSKSKGITPDAKTSKDPAVPKLAAPSVPEPRRR</sequence>
<organism evidence="2 3">
    <name type="scientific">Microvirga puerhi</name>
    <dbReference type="NCBI Taxonomy" id="2876078"/>
    <lineage>
        <taxon>Bacteria</taxon>
        <taxon>Pseudomonadati</taxon>
        <taxon>Pseudomonadota</taxon>
        <taxon>Alphaproteobacteria</taxon>
        <taxon>Hyphomicrobiales</taxon>
        <taxon>Methylobacteriaceae</taxon>
        <taxon>Microvirga</taxon>
    </lineage>
</organism>